<reference evidence="2 3" key="1">
    <citation type="submission" date="2019-04" db="EMBL/GenBank/DDBJ databases">
        <authorList>
            <consortium name="Wellcome Sanger Institute Data Sharing"/>
        </authorList>
    </citation>
    <scope>NUCLEOTIDE SEQUENCE [LARGE SCALE GENOMIC DNA]</scope>
</reference>
<evidence type="ECO:0000313" key="2">
    <source>
        <dbReference type="Ensembl" id="ENSSFOP00015037783.2"/>
    </source>
</evidence>
<protein>
    <submittedName>
        <fullName evidence="2">Uncharacterized protein</fullName>
    </submittedName>
</protein>
<sequence length="138" mass="14494">MAVTQSLSQSKAQNRTANQALLYVLVLRHAFAGAHGSTLQSNYHLINKKLKVPSDRTTRPIQGTGNRSLTRHTGRKAGGGGDTPRTGRQLHLYATGLAGARSVVGPGFESCLGCLAMDWCPVLGVSPPSSSLRPVSSG</sequence>
<keyword evidence="3" id="KW-1185">Reference proteome</keyword>
<dbReference type="Proteomes" id="UP000694397">
    <property type="component" value="Chromosome 5"/>
</dbReference>
<dbReference type="AlphaFoldDB" id="A0A8C9SHU6"/>
<feature type="region of interest" description="Disordered" evidence="1">
    <location>
        <begin position="55"/>
        <end position="87"/>
    </location>
</feature>
<evidence type="ECO:0000256" key="1">
    <source>
        <dbReference type="SAM" id="MobiDB-lite"/>
    </source>
</evidence>
<organism evidence="2 3">
    <name type="scientific">Scleropages formosus</name>
    <name type="common">Asian bonytongue</name>
    <name type="synonym">Osteoglossum formosum</name>
    <dbReference type="NCBI Taxonomy" id="113540"/>
    <lineage>
        <taxon>Eukaryota</taxon>
        <taxon>Metazoa</taxon>
        <taxon>Chordata</taxon>
        <taxon>Craniata</taxon>
        <taxon>Vertebrata</taxon>
        <taxon>Euteleostomi</taxon>
        <taxon>Actinopterygii</taxon>
        <taxon>Neopterygii</taxon>
        <taxon>Teleostei</taxon>
        <taxon>Osteoglossocephala</taxon>
        <taxon>Osteoglossomorpha</taxon>
        <taxon>Osteoglossiformes</taxon>
        <taxon>Osteoglossidae</taxon>
        <taxon>Scleropages</taxon>
    </lineage>
</organism>
<name>A0A8C9SHU6_SCLFO</name>
<feature type="compositionally biased region" description="Polar residues" evidence="1">
    <location>
        <begin position="59"/>
        <end position="68"/>
    </location>
</feature>
<accession>A0A8C9SHU6</accession>
<proteinExistence type="predicted"/>
<evidence type="ECO:0000313" key="3">
    <source>
        <dbReference type="Proteomes" id="UP000694397"/>
    </source>
</evidence>
<reference evidence="2" key="2">
    <citation type="submission" date="2025-08" db="UniProtKB">
        <authorList>
            <consortium name="Ensembl"/>
        </authorList>
    </citation>
    <scope>IDENTIFICATION</scope>
</reference>
<dbReference type="Ensembl" id="ENSSFOT00015038201.2">
    <property type="protein sequence ID" value="ENSSFOP00015037783.2"/>
    <property type="gene ID" value="ENSSFOG00015024051.2"/>
</dbReference>
<reference evidence="2" key="3">
    <citation type="submission" date="2025-09" db="UniProtKB">
        <authorList>
            <consortium name="Ensembl"/>
        </authorList>
    </citation>
    <scope>IDENTIFICATION</scope>
</reference>